<proteinExistence type="predicted"/>
<comment type="caution">
    <text evidence="1">The sequence shown here is derived from an EMBL/GenBank/DDBJ whole genome shotgun (WGS) entry which is preliminary data.</text>
</comment>
<name>A0A4Y2IF32_ARAVE</name>
<accession>A0A4Y2IF32</accession>
<dbReference type="EMBL" id="BGPR01002610">
    <property type="protein sequence ID" value="GBM76278.1"/>
    <property type="molecule type" value="Genomic_DNA"/>
</dbReference>
<evidence type="ECO:0000313" key="1">
    <source>
        <dbReference type="EMBL" id="GBM76278.1"/>
    </source>
</evidence>
<reference evidence="1 2" key="1">
    <citation type="journal article" date="2019" name="Sci. Rep.">
        <title>Orb-weaving spider Araneus ventricosus genome elucidates the spidroin gene catalogue.</title>
        <authorList>
            <person name="Kono N."/>
            <person name="Nakamura H."/>
            <person name="Ohtoshi R."/>
            <person name="Moran D.A.P."/>
            <person name="Shinohara A."/>
            <person name="Yoshida Y."/>
            <person name="Fujiwara M."/>
            <person name="Mori M."/>
            <person name="Tomita M."/>
            <person name="Arakawa K."/>
        </authorList>
    </citation>
    <scope>NUCLEOTIDE SEQUENCE [LARGE SCALE GENOMIC DNA]</scope>
</reference>
<evidence type="ECO:0000313" key="2">
    <source>
        <dbReference type="Proteomes" id="UP000499080"/>
    </source>
</evidence>
<dbReference type="Proteomes" id="UP000499080">
    <property type="component" value="Unassembled WGS sequence"/>
</dbReference>
<gene>
    <name evidence="1" type="ORF">AVEN_8486_1</name>
</gene>
<sequence>MTKIKSSAKAYKWAFGCHSSDMISLATRFQNIGPVQDPCAHPCCCDQLTELWAVWMVTFLSVVKTSLDVQGDDHCVHFLVFSILYLFNQLVDGVVSGSALSKTELIVMKYVFLFECVVESSEKDLFQHFAYGWK</sequence>
<dbReference type="AlphaFoldDB" id="A0A4Y2IF32"/>
<organism evidence="1 2">
    <name type="scientific">Araneus ventricosus</name>
    <name type="common">Orbweaver spider</name>
    <name type="synonym">Epeira ventricosa</name>
    <dbReference type="NCBI Taxonomy" id="182803"/>
    <lineage>
        <taxon>Eukaryota</taxon>
        <taxon>Metazoa</taxon>
        <taxon>Ecdysozoa</taxon>
        <taxon>Arthropoda</taxon>
        <taxon>Chelicerata</taxon>
        <taxon>Arachnida</taxon>
        <taxon>Araneae</taxon>
        <taxon>Araneomorphae</taxon>
        <taxon>Entelegynae</taxon>
        <taxon>Araneoidea</taxon>
        <taxon>Araneidae</taxon>
        <taxon>Araneus</taxon>
    </lineage>
</organism>
<keyword evidence="2" id="KW-1185">Reference proteome</keyword>
<protein>
    <submittedName>
        <fullName evidence="1">Uncharacterized protein</fullName>
    </submittedName>
</protein>